<dbReference type="RefSeq" id="WP_232593508.1">
    <property type="nucleotide sequence ID" value="NZ_BSPD01000087.1"/>
</dbReference>
<organism evidence="1 2">
    <name type="scientific">Marinibactrum halimedae</name>
    <dbReference type="NCBI Taxonomy" id="1444977"/>
    <lineage>
        <taxon>Bacteria</taxon>
        <taxon>Pseudomonadati</taxon>
        <taxon>Pseudomonadota</taxon>
        <taxon>Gammaproteobacteria</taxon>
        <taxon>Cellvibrionales</taxon>
        <taxon>Cellvibrionaceae</taxon>
        <taxon>Marinibactrum</taxon>
    </lineage>
</organism>
<comment type="caution">
    <text evidence="1">The sequence shown here is derived from an EMBL/GenBank/DDBJ whole genome shotgun (WGS) entry which is preliminary data.</text>
</comment>
<gene>
    <name evidence="1" type="ORF">GCM10007877_34830</name>
</gene>
<evidence type="ECO:0000313" key="1">
    <source>
        <dbReference type="EMBL" id="GLS27764.1"/>
    </source>
</evidence>
<sequence length="106" mass="11993">MNQYQALNATINAVMPCSNTWHEIERDINSYEPVNDPDAEKEQINKLIESGEGNEIFCEAISEAEPHILDSMRELVMSGKKEELGALVLNTVEQYFKGVCEFRGDL</sequence>
<dbReference type="EMBL" id="BSPD01000087">
    <property type="protein sequence ID" value="GLS27764.1"/>
    <property type="molecule type" value="Genomic_DNA"/>
</dbReference>
<proteinExistence type="predicted"/>
<name>A0AA37T6M3_9GAMM</name>
<dbReference type="Proteomes" id="UP001156870">
    <property type="component" value="Unassembled WGS sequence"/>
</dbReference>
<accession>A0AA37T6M3</accession>
<keyword evidence="2" id="KW-1185">Reference proteome</keyword>
<dbReference type="AlphaFoldDB" id="A0AA37T6M3"/>
<reference evidence="1 2" key="1">
    <citation type="journal article" date="2014" name="Int. J. Syst. Evol. Microbiol.">
        <title>Complete genome sequence of Corynebacterium casei LMG S-19264T (=DSM 44701T), isolated from a smear-ripened cheese.</title>
        <authorList>
            <consortium name="US DOE Joint Genome Institute (JGI-PGF)"/>
            <person name="Walter F."/>
            <person name="Albersmeier A."/>
            <person name="Kalinowski J."/>
            <person name="Ruckert C."/>
        </authorList>
    </citation>
    <scope>NUCLEOTIDE SEQUENCE [LARGE SCALE GENOMIC DNA]</scope>
    <source>
        <strain evidence="1 2">NBRC 110095</strain>
    </source>
</reference>
<protein>
    <submittedName>
        <fullName evidence="1">Uncharacterized protein</fullName>
    </submittedName>
</protein>
<evidence type="ECO:0000313" key="2">
    <source>
        <dbReference type="Proteomes" id="UP001156870"/>
    </source>
</evidence>